<evidence type="ECO:0000313" key="2">
    <source>
        <dbReference type="EMBL" id="PRP65982.1"/>
    </source>
</evidence>
<feature type="transmembrane region" description="Helical" evidence="1">
    <location>
        <begin position="242"/>
        <end position="265"/>
    </location>
</feature>
<keyword evidence="1" id="KW-1133">Transmembrane helix</keyword>
<protein>
    <submittedName>
        <fullName evidence="2">Uncharacterized protein</fullName>
    </submittedName>
</protein>
<comment type="caution">
    <text evidence="2">The sequence shown here is derived from an EMBL/GenBank/DDBJ whole genome shotgun (WGS) entry which is preliminary data.</text>
</comment>
<evidence type="ECO:0000313" key="3">
    <source>
        <dbReference type="Proteomes" id="UP000239532"/>
    </source>
</evidence>
<reference evidence="2 3" key="1">
    <citation type="submission" date="2016-11" db="EMBL/GenBank/DDBJ databases">
        <title>Trade-off between light-utilization and light-protection in marine flavobacteria.</title>
        <authorList>
            <person name="Kumagai Y."/>
        </authorList>
    </citation>
    <scope>NUCLEOTIDE SEQUENCE [LARGE SCALE GENOMIC DNA]</scope>
    <source>
        <strain evidence="2 3">JCM 17109</strain>
    </source>
</reference>
<keyword evidence="1" id="KW-0472">Membrane</keyword>
<gene>
    <name evidence="2" type="ORF">BST86_02200</name>
</gene>
<name>A0A2S9WR83_9FLAO</name>
<keyword evidence="3" id="KW-1185">Reference proteome</keyword>
<evidence type="ECO:0000256" key="1">
    <source>
        <dbReference type="SAM" id="Phobius"/>
    </source>
</evidence>
<organism evidence="2 3">
    <name type="scientific">Nonlabens agnitus</name>
    <dbReference type="NCBI Taxonomy" id="870484"/>
    <lineage>
        <taxon>Bacteria</taxon>
        <taxon>Pseudomonadati</taxon>
        <taxon>Bacteroidota</taxon>
        <taxon>Flavobacteriia</taxon>
        <taxon>Flavobacteriales</taxon>
        <taxon>Flavobacteriaceae</taxon>
        <taxon>Nonlabens</taxon>
    </lineage>
</organism>
<proteinExistence type="predicted"/>
<dbReference type="Proteomes" id="UP000239532">
    <property type="component" value="Unassembled WGS sequence"/>
</dbReference>
<keyword evidence="1" id="KW-0812">Transmembrane</keyword>
<dbReference type="EMBL" id="MQUC01000003">
    <property type="protein sequence ID" value="PRP65982.1"/>
    <property type="molecule type" value="Genomic_DNA"/>
</dbReference>
<sequence length="281" mass="32885">MMKASFWEAFFIIHGLSIIVPMKFFTLLFTLIAFQTNCAAVLPNTILKSQDSLVSFKEVQIDTVLKIKLPENHYYDDEYFEGIHSRFWSAYLEDEDVTFTVNIMNTENQACVDDMEEMRAYYQSIVESWQEEEPTMKIGDNFQHINGNVFMASLVYTQYDLEYDETYRCNFTLIQIKDQLYQILYIEPSNFKNYEYADTFFDSIYINPDFKGENQYQNCTGLDQAFVANDGKFGISPYNLGMIFGGAMCVLIPVGLIFIIALILYNRKKKKKQKEWKELNG</sequence>
<dbReference type="AlphaFoldDB" id="A0A2S9WR83"/>
<accession>A0A2S9WR83</accession>